<dbReference type="PANTHER" id="PTHR43783">
    <property type="entry name" value="UDP-N-ACETYLGLUCOSAMINE 1-CARBOXYVINYLTRANSFERASE"/>
    <property type="match status" value="1"/>
</dbReference>
<dbReference type="EC" id="2.5.1.7" evidence="12"/>
<dbReference type="OrthoDB" id="9803760at2"/>
<evidence type="ECO:0000256" key="12">
    <source>
        <dbReference type="HAMAP-Rule" id="MF_00111"/>
    </source>
</evidence>
<comment type="pathway">
    <text evidence="2 12">Cell wall biogenesis; peptidoglycan biosynthesis.</text>
</comment>
<dbReference type="NCBIfam" id="TIGR01072">
    <property type="entry name" value="murA"/>
    <property type="match status" value="1"/>
</dbReference>
<dbReference type="RefSeq" id="WP_132766651.1">
    <property type="nucleotide sequence ID" value="NZ_SMAB01000001.1"/>
</dbReference>
<evidence type="ECO:0000256" key="10">
    <source>
        <dbReference type="ARBA" id="ARBA00038367"/>
    </source>
</evidence>
<keyword evidence="3 12" id="KW-0963">Cytoplasm</keyword>
<comment type="similarity">
    <text evidence="10 12">Belongs to the EPSP synthase family. MurA subfamily.</text>
</comment>
<keyword evidence="9 12" id="KW-0961">Cell wall biogenesis/degradation</keyword>
<dbReference type="GO" id="GO:0009252">
    <property type="term" value="P:peptidoglycan biosynthetic process"/>
    <property type="evidence" value="ECO:0007669"/>
    <property type="project" value="UniProtKB-UniRule"/>
</dbReference>
<keyword evidence="7 12" id="KW-0573">Peptidoglycan synthesis</keyword>
<keyword evidence="4 12" id="KW-0132">Cell division</keyword>
<feature type="binding site" evidence="12">
    <location>
        <position position="307"/>
    </location>
    <ligand>
        <name>UDP-N-acetyl-alpha-D-glucosamine</name>
        <dbReference type="ChEBI" id="CHEBI:57705"/>
    </ligand>
</feature>
<dbReference type="AlphaFoldDB" id="A0A4R3KKJ5"/>
<evidence type="ECO:0000256" key="9">
    <source>
        <dbReference type="ARBA" id="ARBA00023316"/>
    </source>
</evidence>
<dbReference type="GO" id="GO:0005737">
    <property type="term" value="C:cytoplasm"/>
    <property type="evidence" value="ECO:0007669"/>
    <property type="project" value="UniProtKB-SubCell"/>
</dbReference>
<evidence type="ECO:0000256" key="3">
    <source>
        <dbReference type="ARBA" id="ARBA00022490"/>
    </source>
</evidence>
<feature type="binding site" evidence="12">
    <location>
        <position position="329"/>
    </location>
    <ligand>
        <name>UDP-N-acetyl-alpha-D-glucosamine</name>
        <dbReference type="ChEBI" id="CHEBI:57705"/>
    </ligand>
</feature>
<accession>A0A4R3KKJ5</accession>
<gene>
    <name evidence="12" type="primary">murA</name>
    <name evidence="15" type="ORF">EDD72_10175</name>
</gene>
<evidence type="ECO:0000259" key="14">
    <source>
        <dbReference type="Pfam" id="PF00275"/>
    </source>
</evidence>
<feature type="binding site" evidence="12">
    <location>
        <position position="92"/>
    </location>
    <ligand>
        <name>UDP-N-acetyl-alpha-D-glucosamine</name>
        <dbReference type="ChEBI" id="CHEBI:57705"/>
    </ligand>
</feature>
<evidence type="ECO:0000313" key="15">
    <source>
        <dbReference type="EMBL" id="TCS84411.1"/>
    </source>
</evidence>
<comment type="subcellular location">
    <subcellularLocation>
        <location evidence="1 12">Cytoplasm</location>
    </subcellularLocation>
</comment>
<evidence type="ECO:0000256" key="4">
    <source>
        <dbReference type="ARBA" id="ARBA00022618"/>
    </source>
</evidence>
<keyword evidence="16" id="KW-1185">Reference proteome</keyword>
<keyword evidence="6 12" id="KW-0133">Cell shape</keyword>
<dbReference type="CDD" id="cd01555">
    <property type="entry name" value="UdpNAET"/>
    <property type="match status" value="1"/>
</dbReference>
<dbReference type="InterPro" id="IPR005750">
    <property type="entry name" value="UDP_GlcNAc_COvinyl_MurA"/>
</dbReference>
<dbReference type="GO" id="GO:0019277">
    <property type="term" value="P:UDP-N-acetylgalactosamine biosynthetic process"/>
    <property type="evidence" value="ECO:0007669"/>
    <property type="project" value="InterPro"/>
</dbReference>
<dbReference type="GO" id="GO:0008360">
    <property type="term" value="P:regulation of cell shape"/>
    <property type="evidence" value="ECO:0007669"/>
    <property type="project" value="UniProtKB-KW"/>
</dbReference>
<comment type="catalytic activity">
    <reaction evidence="11 12">
        <text>phosphoenolpyruvate + UDP-N-acetyl-alpha-D-glucosamine = UDP-N-acetyl-3-O-(1-carboxyvinyl)-alpha-D-glucosamine + phosphate</text>
        <dbReference type="Rhea" id="RHEA:18681"/>
        <dbReference type="ChEBI" id="CHEBI:43474"/>
        <dbReference type="ChEBI" id="CHEBI:57705"/>
        <dbReference type="ChEBI" id="CHEBI:58702"/>
        <dbReference type="ChEBI" id="CHEBI:68483"/>
        <dbReference type="EC" id="2.5.1.7"/>
    </reaction>
</comment>
<feature type="binding site" evidence="12">
    <location>
        <begin position="22"/>
        <end position="23"/>
    </location>
    <ligand>
        <name>phosphoenolpyruvate</name>
        <dbReference type="ChEBI" id="CHEBI:58702"/>
    </ligand>
</feature>
<sequence length="421" mass="46074">MESFIIEGGRPLSGNIKIQGAKNAALPILAASLLAEGIHQIDDIPQLLDIDVMVQILAKLGVNVNQEQHTISLDTRSIISTEVPEELMSQMRSSIFLMGPLLARFHEVTVFRPGGCAIGERKIDLHLKGLEALGAKIEELENRIVCRTDRLQGATIVLDYPSVGATENIMMAATRAKGITKIIHAAKEPEIVDLQNFLNMMGARVSGAGTEVITIEGVDRLHSVPYYQIIPDRIAAATFMAAVGMTGGKIALKNVIPAHLSKVIEYLQYVGIEFENDNDKMIVTRENRRLKAVKRILTSPYPGFPTDMQAQFMALLSLADGVSMIEETVFDSRYKHVKQLISMGAKIEIEGRAAIIQGTDRLFGTEVRASDLRAGAALVLAGMAAEGKTTVRDIYHIDRGYENLEAILQSLGANIERIKTF</sequence>
<dbReference type="UniPathway" id="UPA00219"/>
<feature type="active site" description="Proton donor" evidence="12">
    <location>
        <position position="116"/>
    </location>
</feature>
<dbReference type="InterPro" id="IPR001986">
    <property type="entry name" value="Enolpyruvate_Tfrase_dom"/>
</dbReference>
<evidence type="ECO:0000256" key="13">
    <source>
        <dbReference type="SAM" id="Coils"/>
    </source>
</evidence>
<evidence type="ECO:0000256" key="2">
    <source>
        <dbReference type="ARBA" id="ARBA00004752"/>
    </source>
</evidence>
<dbReference type="GO" id="GO:0008760">
    <property type="term" value="F:UDP-N-acetylglucosamine 1-carboxyvinyltransferase activity"/>
    <property type="evidence" value="ECO:0007669"/>
    <property type="project" value="UniProtKB-UniRule"/>
</dbReference>
<dbReference type="PANTHER" id="PTHR43783:SF1">
    <property type="entry name" value="UDP-N-ACETYLGLUCOSAMINE 1-CARBOXYVINYLTRANSFERASE"/>
    <property type="match status" value="1"/>
</dbReference>
<evidence type="ECO:0000256" key="6">
    <source>
        <dbReference type="ARBA" id="ARBA00022960"/>
    </source>
</evidence>
<comment type="caution">
    <text evidence="12">Lacks conserved residue(s) required for the propagation of feature annotation.</text>
</comment>
<dbReference type="HAMAP" id="MF_00111">
    <property type="entry name" value="MurA"/>
    <property type="match status" value="1"/>
</dbReference>
<keyword evidence="5 12" id="KW-0808">Transferase</keyword>
<evidence type="ECO:0000256" key="5">
    <source>
        <dbReference type="ARBA" id="ARBA00022679"/>
    </source>
</evidence>
<feature type="modified residue" description="2-(S-cysteinyl)pyruvic acid O-phosphothioketal" evidence="12">
    <location>
        <position position="116"/>
    </location>
</feature>
<dbReference type="Pfam" id="PF00275">
    <property type="entry name" value="EPSP_synthase"/>
    <property type="match status" value="1"/>
</dbReference>
<dbReference type="InterPro" id="IPR013792">
    <property type="entry name" value="RNA3'P_cycl/enolpyr_Trfase_a/b"/>
</dbReference>
<evidence type="ECO:0000256" key="11">
    <source>
        <dbReference type="ARBA" id="ARBA00047527"/>
    </source>
</evidence>
<dbReference type="FunFam" id="3.65.10.10:FF:000001">
    <property type="entry name" value="UDP-N-acetylglucosamine 1-carboxyvinyltransferase"/>
    <property type="match status" value="1"/>
</dbReference>
<dbReference type="Gene3D" id="3.65.10.10">
    <property type="entry name" value="Enolpyruvate transferase domain"/>
    <property type="match status" value="2"/>
</dbReference>
<dbReference type="EMBL" id="SMAB01000001">
    <property type="protein sequence ID" value="TCS84411.1"/>
    <property type="molecule type" value="Genomic_DNA"/>
</dbReference>
<name>A0A4R3KKJ5_9BACI</name>
<evidence type="ECO:0000256" key="1">
    <source>
        <dbReference type="ARBA" id="ARBA00004496"/>
    </source>
</evidence>
<dbReference type="GO" id="GO:0051301">
    <property type="term" value="P:cell division"/>
    <property type="evidence" value="ECO:0007669"/>
    <property type="project" value="UniProtKB-KW"/>
</dbReference>
<dbReference type="InterPro" id="IPR036968">
    <property type="entry name" value="Enolpyruvate_Tfrase_sf"/>
</dbReference>
<dbReference type="Proteomes" id="UP000295788">
    <property type="component" value="Unassembled WGS sequence"/>
</dbReference>
<keyword evidence="8 12" id="KW-0131">Cell cycle</keyword>
<evidence type="ECO:0000256" key="7">
    <source>
        <dbReference type="ARBA" id="ARBA00022984"/>
    </source>
</evidence>
<feature type="domain" description="Enolpyruvate transferase" evidence="14">
    <location>
        <begin position="7"/>
        <end position="406"/>
    </location>
</feature>
<organism evidence="15 16">
    <name type="scientific">Tepidibacillus fermentans</name>
    <dbReference type="NCBI Taxonomy" id="1281767"/>
    <lineage>
        <taxon>Bacteria</taxon>
        <taxon>Bacillati</taxon>
        <taxon>Bacillota</taxon>
        <taxon>Bacilli</taxon>
        <taxon>Bacillales</taxon>
        <taxon>Bacillaceae</taxon>
        <taxon>Tepidibacillus</taxon>
    </lineage>
</organism>
<feature type="coiled-coil region" evidence="13">
    <location>
        <begin position="123"/>
        <end position="150"/>
    </location>
</feature>
<keyword evidence="12" id="KW-0670">Pyruvate</keyword>
<reference evidence="15 16" key="1">
    <citation type="submission" date="2019-03" db="EMBL/GenBank/DDBJ databases">
        <title>Genomic Encyclopedia of Type Strains, Phase IV (KMG-IV): sequencing the most valuable type-strain genomes for metagenomic binning, comparative biology and taxonomic classification.</title>
        <authorList>
            <person name="Goeker M."/>
        </authorList>
    </citation>
    <scope>NUCLEOTIDE SEQUENCE [LARGE SCALE GENOMIC DNA]</scope>
    <source>
        <strain evidence="15 16">DSM 23802</strain>
    </source>
</reference>
<comment type="caution">
    <text evidence="15">The sequence shown here is derived from an EMBL/GenBank/DDBJ whole genome shotgun (WGS) entry which is preliminary data.</text>
</comment>
<evidence type="ECO:0000256" key="8">
    <source>
        <dbReference type="ARBA" id="ARBA00023306"/>
    </source>
</evidence>
<comment type="function">
    <text evidence="12">Cell wall formation. Adds enolpyruvyl to UDP-N-acetylglucosamine.</text>
</comment>
<dbReference type="NCBIfam" id="NF006873">
    <property type="entry name" value="PRK09369.1"/>
    <property type="match status" value="1"/>
</dbReference>
<dbReference type="GO" id="GO:0071555">
    <property type="term" value="P:cell wall organization"/>
    <property type="evidence" value="ECO:0007669"/>
    <property type="project" value="UniProtKB-KW"/>
</dbReference>
<dbReference type="InterPro" id="IPR050068">
    <property type="entry name" value="MurA_subfamily"/>
</dbReference>
<proteinExistence type="inferred from homology"/>
<dbReference type="SUPFAM" id="SSF55205">
    <property type="entry name" value="EPT/RTPC-like"/>
    <property type="match status" value="1"/>
</dbReference>
<protein>
    <recommendedName>
        <fullName evidence="12">UDP-N-acetylglucosamine 1-carboxyvinyltransferase</fullName>
        <ecNumber evidence="12">2.5.1.7</ecNumber>
    </recommendedName>
    <alternativeName>
        <fullName evidence="12">Enoylpyruvate transferase</fullName>
    </alternativeName>
    <alternativeName>
        <fullName evidence="12">UDP-N-acetylglucosamine enolpyruvyl transferase</fullName>
        <shortName evidence="12">EPT</shortName>
    </alternativeName>
</protein>
<evidence type="ECO:0000313" key="16">
    <source>
        <dbReference type="Proteomes" id="UP000295788"/>
    </source>
</evidence>
<keyword evidence="13" id="KW-0175">Coiled coil</keyword>